<keyword evidence="5 10" id="KW-0812">Transmembrane</keyword>
<evidence type="ECO:0000256" key="3">
    <source>
        <dbReference type="ARBA" id="ARBA00022448"/>
    </source>
</evidence>
<keyword evidence="7 10" id="KW-1133">Transmembrane helix</keyword>
<dbReference type="Gene3D" id="1.20.1420.30">
    <property type="entry name" value="NCX, central ion-binding region"/>
    <property type="match status" value="1"/>
</dbReference>
<feature type="transmembrane region" description="Helical" evidence="10">
    <location>
        <begin position="116"/>
        <end position="137"/>
    </location>
</feature>
<keyword evidence="3 10" id="KW-0813">Transport</keyword>
<evidence type="ECO:0000256" key="6">
    <source>
        <dbReference type="ARBA" id="ARBA00022837"/>
    </source>
</evidence>
<keyword evidence="10" id="KW-0050">Antiport</keyword>
<evidence type="ECO:0000313" key="13">
    <source>
        <dbReference type="Proteomes" id="UP000716291"/>
    </source>
</evidence>
<gene>
    <name evidence="12" type="ORF">G6F64_007335</name>
</gene>
<dbReference type="PANTHER" id="PTHR31503:SF22">
    <property type="entry name" value="VACUOLAR CALCIUM ION TRANSPORTER"/>
    <property type="match status" value="1"/>
</dbReference>
<feature type="transmembrane region" description="Helical" evidence="10">
    <location>
        <begin position="25"/>
        <end position="45"/>
    </location>
</feature>
<dbReference type="EMBL" id="JAANQT010001068">
    <property type="protein sequence ID" value="KAG1306774.1"/>
    <property type="molecule type" value="Genomic_DNA"/>
</dbReference>
<comment type="similarity">
    <text evidence="2 10">Belongs to the Ca(2+):cation antiporter (CaCA) (TC 2.A.19) family.</text>
</comment>
<dbReference type="PANTHER" id="PTHR31503">
    <property type="entry name" value="VACUOLAR CALCIUM ION TRANSPORTER"/>
    <property type="match status" value="1"/>
</dbReference>
<dbReference type="InterPro" id="IPR004798">
    <property type="entry name" value="CAX-like"/>
</dbReference>
<dbReference type="InterPro" id="IPR044880">
    <property type="entry name" value="NCX_ion-bd_dom_sf"/>
</dbReference>
<feature type="transmembrane region" description="Helical" evidence="10">
    <location>
        <begin position="51"/>
        <end position="70"/>
    </location>
</feature>
<dbReference type="InterPro" id="IPR004713">
    <property type="entry name" value="CaH_exchang"/>
</dbReference>
<keyword evidence="13" id="KW-1185">Reference proteome</keyword>
<dbReference type="Pfam" id="PF01699">
    <property type="entry name" value="Na_Ca_ex"/>
    <property type="match status" value="2"/>
</dbReference>
<feature type="transmembrane region" description="Helical" evidence="10">
    <location>
        <begin position="183"/>
        <end position="204"/>
    </location>
</feature>
<keyword evidence="8 10" id="KW-0406">Ion transport</keyword>
<accession>A0A9P7BRC3</accession>
<protein>
    <recommendedName>
        <fullName evidence="10">Vacuolar calcium ion transporter</fullName>
    </recommendedName>
</protein>
<keyword evidence="6 10" id="KW-0106">Calcium</keyword>
<keyword evidence="10" id="KW-0926">Vacuole</keyword>
<dbReference type="OrthoDB" id="1699231at2759"/>
<dbReference type="NCBIfam" id="TIGR00378">
    <property type="entry name" value="cax"/>
    <property type="match status" value="1"/>
</dbReference>
<sequence length="378" mass="40658">MSEREYLLPRGEHYEEPTLKASFKALVYSSKVNYLLLFVPIALGFSHASDSVVFSLNFMAIIPLAKLLGFATEEIALRSGSVVGSLLNATFGNAVELILGMIALKEGLIRVVQASILGSILSNILLVLGCCFFLGGLGRSEQNFNITAAQTSTSLLGLTTLSLLIPAAFNATGAKTVEYDDGIINLSHGTAVILLLVYFLYLVFQLKTHSELFEDEADEEEKPNTTLGFAIASLLVITGFIAVHAEYLVGAIEGVVDAWGLNETFVGLIILPIVGNAAEHVSSITFALKNKMNLCIGIAVSSSLQIGLLVSPLLVLTGWVIDVPMTFFFELFETTVLFSSVLIVNYLIADGKSNWLEGALLLAVYAVVALAFYYHPSS</sequence>
<dbReference type="GO" id="GO:0006874">
    <property type="term" value="P:intracellular calcium ion homeostasis"/>
    <property type="evidence" value="ECO:0007669"/>
    <property type="project" value="TreeGrafter"/>
</dbReference>
<dbReference type="AlphaFoldDB" id="A0A9P7BRC3"/>
<evidence type="ECO:0000256" key="8">
    <source>
        <dbReference type="ARBA" id="ARBA00023065"/>
    </source>
</evidence>
<feature type="transmembrane region" description="Helical" evidence="10">
    <location>
        <begin position="327"/>
        <end position="348"/>
    </location>
</feature>
<comment type="subcellular location">
    <subcellularLocation>
        <location evidence="1">Endomembrane system</location>
        <topology evidence="1">Multi-pass membrane protein</topology>
    </subcellularLocation>
    <subcellularLocation>
        <location evidence="10">Vacuole membrane</location>
    </subcellularLocation>
</comment>
<evidence type="ECO:0000256" key="10">
    <source>
        <dbReference type="RuleBase" id="RU365028"/>
    </source>
</evidence>
<name>A0A9P7BRC3_RHIOR</name>
<organism evidence="12 13">
    <name type="scientific">Rhizopus oryzae</name>
    <name type="common">Mucormycosis agent</name>
    <name type="synonym">Rhizopus arrhizus var. delemar</name>
    <dbReference type="NCBI Taxonomy" id="64495"/>
    <lineage>
        <taxon>Eukaryota</taxon>
        <taxon>Fungi</taxon>
        <taxon>Fungi incertae sedis</taxon>
        <taxon>Mucoromycota</taxon>
        <taxon>Mucoromycotina</taxon>
        <taxon>Mucoromycetes</taxon>
        <taxon>Mucorales</taxon>
        <taxon>Mucorineae</taxon>
        <taxon>Rhizopodaceae</taxon>
        <taxon>Rhizopus</taxon>
    </lineage>
</organism>
<dbReference type="GO" id="GO:0005774">
    <property type="term" value="C:vacuolar membrane"/>
    <property type="evidence" value="ECO:0007669"/>
    <property type="project" value="UniProtKB-SubCell"/>
</dbReference>
<evidence type="ECO:0000259" key="11">
    <source>
        <dbReference type="Pfam" id="PF01699"/>
    </source>
</evidence>
<comment type="function">
    <text evidence="10">Has a role in promoting intracellular calcium ion sequestration via the exchange of calcium ions for hydrogen ions across the vacuolar membrane. Involved also in manganese ion homeostasis via its uptake into the vacuole.</text>
</comment>
<dbReference type="InterPro" id="IPR004837">
    <property type="entry name" value="NaCa_Exmemb"/>
</dbReference>
<evidence type="ECO:0000256" key="7">
    <source>
        <dbReference type="ARBA" id="ARBA00022989"/>
    </source>
</evidence>
<feature type="transmembrane region" description="Helical" evidence="10">
    <location>
        <begin position="295"/>
        <end position="321"/>
    </location>
</feature>
<evidence type="ECO:0000256" key="1">
    <source>
        <dbReference type="ARBA" id="ARBA00004127"/>
    </source>
</evidence>
<dbReference type="Proteomes" id="UP000716291">
    <property type="component" value="Unassembled WGS sequence"/>
</dbReference>
<evidence type="ECO:0000256" key="2">
    <source>
        <dbReference type="ARBA" id="ARBA00008170"/>
    </source>
</evidence>
<dbReference type="NCBIfam" id="TIGR00846">
    <property type="entry name" value="caca2"/>
    <property type="match status" value="1"/>
</dbReference>
<evidence type="ECO:0000313" key="12">
    <source>
        <dbReference type="EMBL" id="KAG1306774.1"/>
    </source>
</evidence>
<reference evidence="12" key="1">
    <citation type="journal article" date="2020" name="Microb. Genom.">
        <title>Genetic diversity of clinical and environmental Mucorales isolates obtained from an investigation of mucormycosis cases among solid organ transplant recipients.</title>
        <authorList>
            <person name="Nguyen M.H."/>
            <person name="Kaul D."/>
            <person name="Muto C."/>
            <person name="Cheng S.J."/>
            <person name="Richter R.A."/>
            <person name="Bruno V.M."/>
            <person name="Liu G."/>
            <person name="Beyhan S."/>
            <person name="Sundermann A.J."/>
            <person name="Mounaud S."/>
            <person name="Pasculle A.W."/>
            <person name="Nierman W.C."/>
            <person name="Driscoll E."/>
            <person name="Cumbie R."/>
            <person name="Clancy C.J."/>
            <person name="Dupont C.L."/>
        </authorList>
    </citation>
    <scope>NUCLEOTIDE SEQUENCE</scope>
    <source>
        <strain evidence="12">GL11</strain>
    </source>
</reference>
<evidence type="ECO:0000256" key="9">
    <source>
        <dbReference type="ARBA" id="ARBA00023136"/>
    </source>
</evidence>
<feature type="transmembrane region" description="Helical" evidence="10">
    <location>
        <begin position="149"/>
        <end position="171"/>
    </location>
</feature>
<keyword evidence="4 10" id="KW-0109">Calcium transport</keyword>
<comment type="caution">
    <text evidence="12">The sequence shown here is derived from an EMBL/GenBank/DDBJ whole genome shotgun (WGS) entry which is preliminary data.</text>
</comment>
<feature type="transmembrane region" description="Helical" evidence="10">
    <location>
        <begin position="265"/>
        <end position="288"/>
    </location>
</feature>
<feature type="transmembrane region" description="Helical" evidence="10">
    <location>
        <begin position="225"/>
        <end position="245"/>
    </location>
</feature>
<proteinExistence type="inferred from homology"/>
<evidence type="ECO:0000256" key="4">
    <source>
        <dbReference type="ARBA" id="ARBA00022568"/>
    </source>
</evidence>
<dbReference type="GO" id="GO:0015369">
    <property type="term" value="F:calcium:proton antiporter activity"/>
    <property type="evidence" value="ECO:0007669"/>
    <property type="project" value="UniProtKB-UniRule"/>
</dbReference>
<feature type="domain" description="Sodium/calcium exchanger membrane region" evidence="11">
    <location>
        <begin position="52"/>
        <end position="206"/>
    </location>
</feature>
<feature type="transmembrane region" description="Helical" evidence="10">
    <location>
        <begin position="355"/>
        <end position="374"/>
    </location>
</feature>
<dbReference type="GO" id="GO:0012505">
    <property type="term" value="C:endomembrane system"/>
    <property type="evidence" value="ECO:0007669"/>
    <property type="project" value="UniProtKB-SubCell"/>
</dbReference>
<evidence type="ECO:0000256" key="5">
    <source>
        <dbReference type="ARBA" id="ARBA00022692"/>
    </source>
</evidence>
<keyword evidence="9 10" id="KW-0472">Membrane</keyword>
<feature type="transmembrane region" description="Helical" evidence="10">
    <location>
        <begin position="82"/>
        <end position="104"/>
    </location>
</feature>
<feature type="domain" description="Sodium/calcium exchanger membrane region" evidence="11">
    <location>
        <begin position="230"/>
        <end position="373"/>
    </location>
</feature>